<name>A0A645GSK7_9ZZZZ</name>
<reference evidence="1" key="1">
    <citation type="submission" date="2019-08" db="EMBL/GenBank/DDBJ databases">
        <authorList>
            <person name="Kucharzyk K."/>
            <person name="Murdoch R.W."/>
            <person name="Higgins S."/>
            <person name="Loffler F."/>
        </authorList>
    </citation>
    <scope>NUCLEOTIDE SEQUENCE</scope>
</reference>
<dbReference type="AlphaFoldDB" id="A0A645GSK7"/>
<comment type="caution">
    <text evidence="1">The sequence shown here is derived from an EMBL/GenBank/DDBJ whole genome shotgun (WGS) entry which is preliminary data.</text>
</comment>
<gene>
    <name evidence="1" type="ORF">SDC9_176244</name>
</gene>
<sequence>MNRAYVSAVLAWWWSEIENEPSWAINILRQARASFGKPDSRYVSVTIDPKKLQRAVLHKVMCSFLYGLEFRKILTSEQLAPYRAIVQGVFAPAPPEKTPERRAEDPAVFLELMKTFTAQHLEKIIGPNSAFVKADKPLAAWRRISGEDYLIFAEKSWAKEYAKVARAAKVIECSLFKRENWLVDIQRDLGKSGVIKVAANGYRYRYDLYGDGTRDTTYVVAIPSKLLRN</sequence>
<organism evidence="1">
    <name type="scientific">bioreactor metagenome</name>
    <dbReference type="NCBI Taxonomy" id="1076179"/>
    <lineage>
        <taxon>unclassified sequences</taxon>
        <taxon>metagenomes</taxon>
        <taxon>ecological metagenomes</taxon>
    </lineage>
</organism>
<protein>
    <submittedName>
        <fullName evidence="1">Uncharacterized protein</fullName>
    </submittedName>
</protein>
<dbReference type="EMBL" id="VSSQ01079223">
    <property type="protein sequence ID" value="MPN28799.1"/>
    <property type="molecule type" value="Genomic_DNA"/>
</dbReference>
<accession>A0A645GSK7</accession>
<proteinExistence type="predicted"/>
<evidence type="ECO:0000313" key="1">
    <source>
        <dbReference type="EMBL" id="MPN28799.1"/>
    </source>
</evidence>